<dbReference type="AlphaFoldDB" id="A0A915HLE4"/>
<reference evidence="2" key="1">
    <citation type="submission" date="2022-11" db="UniProtKB">
        <authorList>
            <consortium name="WormBaseParasite"/>
        </authorList>
    </citation>
    <scope>IDENTIFICATION</scope>
</reference>
<sequence length="73" mass="8854">RLRWTNYSNNERKFAFFCSYFSWRFSHLQGGKTEACRIVQELYGRLRLFKITTCNRSFGIAQFGIRSIWEFGR</sequence>
<dbReference type="Proteomes" id="UP000887565">
    <property type="component" value="Unplaced"/>
</dbReference>
<evidence type="ECO:0000313" key="1">
    <source>
        <dbReference type="Proteomes" id="UP000887565"/>
    </source>
</evidence>
<protein>
    <submittedName>
        <fullName evidence="2">Ovule protein</fullName>
    </submittedName>
</protein>
<name>A0A915HLE4_ROMCU</name>
<organism evidence="1 2">
    <name type="scientific">Romanomermis culicivorax</name>
    <name type="common">Nematode worm</name>
    <dbReference type="NCBI Taxonomy" id="13658"/>
    <lineage>
        <taxon>Eukaryota</taxon>
        <taxon>Metazoa</taxon>
        <taxon>Ecdysozoa</taxon>
        <taxon>Nematoda</taxon>
        <taxon>Enoplea</taxon>
        <taxon>Dorylaimia</taxon>
        <taxon>Mermithida</taxon>
        <taxon>Mermithoidea</taxon>
        <taxon>Mermithidae</taxon>
        <taxon>Romanomermis</taxon>
    </lineage>
</organism>
<dbReference type="WBParaSite" id="nRc.2.0.1.t02793-RA">
    <property type="protein sequence ID" value="nRc.2.0.1.t02793-RA"/>
    <property type="gene ID" value="nRc.2.0.1.g02793"/>
</dbReference>
<accession>A0A915HLE4</accession>
<evidence type="ECO:0000313" key="2">
    <source>
        <dbReference type="WBParaSite" id="nRc.2.0.1.t02793-RA"/>
    </source>
</evidence>
<keyword evidence="1" id="KW-1185">Reference proteome</keyword>
<proteinExistence type="predicted"/>